<evidence type="ECO:0000313" key="3">
    <source>
        <dbReference type="Proteomes" id="UP000030686"/>
    </source>
</evidence>
<reference evidence="2" key="1">
    <citation type="journal article" date="2014" name="Nat. Commun.">
        <title>Multiple recent horizontal transfers of a large genomic region in cheese making fungi.</title>
        <authorList>
            <person name="Cheeseman K."/>
            <person name="Ropars J."/>
            <person name="Renault P."/>
            <person name="Dupont J."/>
            <person name="Gouzy J."/>
            <person name="Branca A."/>
            <person name="Abraham A.L."/>
            <person name="Ceppi M."/>
            <person name="Conseiller E."/>
            <person name="Debuchy R."/>
            <person name="Malagnac F."/>
            <person name="Goarin A."/>
            <person name="Silar P."/>
            <person name="Lacoste S."/>
            <person name="Sallet E."/>
            <person name="Bensimon A."/>
            <person name="Giraud T."/>
            <person name="Brygoo Y."/>
        </authorList>
    </citation>
    <scope>NUCLEOTIDE SEQUENCE [LARGE SCALE GENOMIC DNA]</scope>
    <source>
        <strain evidence="2">FM164</strain>
    </source>
</reference>
<protein>
    <submittedName>
        <fullName evidence="2">Genomic scaffold, ProqFM164S02</fullName>
    </submittedName>
</protein>
<dbReference type="Proteomes" id="UP000030686">
    <property type="component" value="Unassembled WGS sequence"/>
</dbReference>
<feature type="compositionally biased region" description="Polar residues" evidence="1">
    <location>
        <begin position="1"/>
        <end position="16"/>
    </location>
</feature>
<sequence length="70" mass="7479">MSNQSETSINTASRQTLGPARGAGMCCFNGLSARPKAPVPASCHIRKLANVIIVLCLEDPVRSPVHRYEG</sequence>
<evidence type="ECO:0000313" key="2">
    <source>
        <dbReference type="EMBL" id="CDM30414.1"/>
    </source>
</evidence>
<evidence type="ECO:0000256" key="1">
    <source>
        <dbReference type="SAM" id="MobiDB-lite"/>
    </source>
</evidence>
<accession>W6Q845</accession>
<gene>
    <name evidence="2" type="ORF">PROQFM164_S02g000563</name>
</gene>
<feature type="region of interest" description="Disordered" evidence="1">
    <location>
        <begin position="1"/>
        <end position="21"/>
    </location>
</feature>
<organism evidence="2 3">
    <name type="scientific">Penicillium roqueforti (strain FM164)</name>
    <dbReference type="NCBI Taxonomy" id="1365484"/>
    <lineage>
        <taxon>Eukaryota</taxon>
        <taxon>Fungi</taxon>
        <taxon>Dikarya</taxon>
        <taxon>Ascomycota</taxon>
        <taxon>Pezizomycotina</taxon>
        <taxon>Eurotiomycetes</taxon>
        <taxon>Eurotiomycetidae</taxon>
        <taxon>Eurotiales</taxon>
        <taxon>Aspergillaceae</taxon>
        <taxon>Penicillium</taxon>
    </lineage>
</organism>
<proteinExistence type="predicted"/>
<keyword evidence="3" id="KW-1185">Reference proteome</keyword>
<name>W6Q845_PENRF</name>
<dbReference type="AlphaFoldDB" id="W6Q845"/>
<dbReference type="EMBL" id="HG792016">
    <property type="protein sequence ID" value="CDM30414.1"/>
    <property type="molecule type" value="Genomic_DNA"/>
</dbReference>